<dbReference type="GO" id="GO:0016787">
    <property type="term" value="F:hydrolase activity"/>
    <property type="evidence" value="ECO:0007669"/>
    <property type="project" value="UniProtKB-KW"/>
</dbReference>
<accession>A0ABT5DQ20</accession>
<keyword evidence="4" id="KW-1185">Reference proteome</keyword>
<keyword evidence="3" id="KW-0378">Hydrolase</keyword>
<evidence type="ECO:0000259" key="2">
    <source>
        <dbReference type="Pfam" id="PF12697"/>
    </source>
</evidence>
<dbReference type="PRINTS" id="PR00111">
    <property type="entry name" value="ABHYDROLASE"/>
</dbReference>
<proteinExistence type="inferred from homology"/>
<dbReference type="SUPFAM" id="SSF53474">
    <property type="entry name" value="alpha/beta-Hydrolases"/>
    <property type="match status" value="1"/>
</dbReference>
<name>A0ABT5DQ20_9BACT</name>
<organism evidence="3 4">
    <name type="scientific">Nannocystis bainbridge</name>
    <dbReference type="NCBI Taxonomy" id="2995303"/>
    <lineage>
        <taxon>Bacteria</taxon>
        <taxon>Pseudomonadati</taxon>
        <taxon>Myxococcota</taxon>
        <taxon>Polyangia</taxon>
        <taxon>Nannocystales</taxon>
        <taxon>Nannocystaceae</taxon>
        <taxon>Nannocystis</taxon>
    </lineage>
</organism>
<comment type="similarity">
    <text evidence="1">Belongs to the AB hydrolase superfamily.</text>
</comment>
<dbReference type="Pfam" id="PF12697">
    <property type="entry name" value="Abhydrolase_6"/>
    <property type="match status" value="1"/>
</dbReference>
<dbReference type="PANTHER" id="PTHR43039">
    <property type="entry name" value="ESTERASE-RELATED"/>
    <property type="match status" value="1"/>
</dbReference>
<dbReference type="EMBL" id="JAQNDL010000001">
    <property type="protein sequence ID" value="MDC0715641.1"/>
    <property type="molecule type" value="Genomic_DNA"/>
</dbReference>
<reference evidence="3 4" key="1">
    <citation type="submission" date="2022-11" db="EMBL/GenBank/DDBJ databases">
        <title>Minimal conservation of predation-associated metabolite biosynthetic gene clusters underscores biosynthetic potential of Myxococcota including descriptions for ten novel species: Archangium lansinium sp. nov., Myxococcus landrumus sp. nov., Nannocystis bai.</title>
        <authorList>
            <person name="Ahearne A."/>
            <person name="Stevens C."/>
            <person name="Dowd S."/>
        </authorList>
    </citation>
    <scope>NUCLEOTIDE SEQUENCE [LARGE SCALE GENOMIC DNA]</scope>
    <source>
        <strain evidence="3 4">BB15-2</strain>
    </source>
</reference>
<comment type="caution">
    <text evidence="3">The sequence shown here is derived from an EMBL/GenBank/DDBJ whole genome shotgun (WGS) entry which is preliminary data.</text>
</comment>
<evidence type="ECO:0000256" key="1">
    <source>
        <dbReference type="ARBA" id="ARBA00008645"/>
    </source>
</evidence>
<evidence type="ECO:0000313" key="3">
    <source>
        <dbReference type="EMBL" id="MDC0715641.1"/>
    </source>
</evidence>
<protein>
    <submittedName>
        <fullName evidence="3">Alpha/beta hydrolase</fullName>
    </submittedName>
</protein>
<dbReference type="InterPro" id="IPR029058">
    <property type="entry name" value="AB_hydrolase_fold"/>
</dbReference>
<dbReference type="Gene3D" id="3.40.50.1820">
    <property type="entry name" value="alpha/beta hydrolase"/>
    <property type="match status" value="1"/>
</dbReference>
<dbReference type="Proteomes" id="UP001221686">
    <property type="component" value="Unassembled WGS sequence"/>
</dbReference>
<evidence type="ECO:0000313" key="4">
    <source>
        <dbReference type="Proteomes" id="UP001221686"/>
    </source>
</evidence>
<dbReference type="RefSeq" id="WP_272084066.1">
    <property type="nucleotide sequence ID" value="NZ_JAQNDL010000001.1"/>
</dbReference>
<feature type="domain" description="AB hydrolase-1" evidence="2">
    <location>
        <begin position="22"/>
        <end position="259"/>
    </location>
</feature>
<dbReference type="InterPro" id="IPR000073">
    <property type="entry name" value="AB_hydrolase_1"/>
</dbReference>
<sequence length="271" mass="29995">MKPDPRTRNHVQTMGSGTRPMLFAHGFGCDQSMWRYVAPSFERDHRVVLFDHVGAGGSDPRAYDRDKYGTLAGYAEDVLDICRALDLHDVVFVGHSVSAMIGVLAAVAAPERFSRLILVAPSPRYIHDDGYVGAFAQSDIEELLELLDSNFMAWSSLLAPQIMGNPDRPELGEELTRSFCRTDPDIARHFARVTFLSDNRGDLHKVRVPSLILQCAEDAIAPEAVGEYLHHQLANSHLVRMKATGHCPNLSAPEETVAAIREFLKSTDVEA</sequence>
<gene>
    <name evidence="3" type="ORF">POL25_01985</name>
</gene>